<accession>A0A1E1F4A8</accession>
<organism evidence="1 2">
    <name type="scientific">Sphingobium cloacae</name>
    <dbReference type="NCBI Taxonomy" id="120107"/>
    <lineage>
        <taxon>Bacteria</taxon>
        <taxon>Pseudomonadati</taxon>
        <taxon>Pseudomonadota</taxon>
        <taxon>Alphaproteobacteria</taxon>
        <taxon>Sphingomonadales</taxon>
        <taxon>Sphingomonadaceae</taxon>
        <taxon>Sphingobium</taxon>
    </lineage>
</organism>
<dbReference type="AlphaFoldDB" id="A0A1E1F4A8"/>
<gene>
    <name evidence="1" type="ORF">SCLO_1023200</name>
</gene>
<protein>
    <submittedName>
        <fullName evidence="1">Uncharacterized protein</fullName>
    </submittedName>
</protein>
<proteinExistence type="predicted"/>
<keyword evidence="2" id="KW-1185">Reference proteome</keyword>
<evidence type="ECO:0000313" key="1">
    <source>
        <dbReference type="EMBL" id="BAV65360.1"/>
    </source>
</evidence>
<reference evidence="1 2" key="1">
    <citation type="submission" date="2016-10" db="EMBL/GenBank/DDBJ databases">
        <title>Complete Genome Sequence of the Nonylphenol-Degrading Bacterium Sphingobium cloacae JCM 10874T.</title>
        <authorList>
            <person name="Ootsuka M."/>
            <person name="Nishizawa T."/>
            <person name="Ohta H."/>
        </authorList>
    </citation>
    <scope>NUCLEOTIDE SEQUENCE [LARGE SCALE GENOMIC DNA]</scope>
    <source>
        <strain evidence="1 2">JCM 10874</strain>
    </source>
</reference>
<dbReference type="Proteomes" id="UP000218272">
    <property type="component" value="Chromosome SCLO_1"/>
</dbReference>
<evidence type="ECO:0000313" key="2">
    <source>
        <dbReference type="Proteomes" id="UP000218272"/>
    </source>
</evidence>
<sequence>MVTTMALKRRSLVERKVLALLRGEEIAAQPNGKVRPSRTRAAAGPTRAQARHFVELRGHAAYNGFTILPAGAPYIGVDELGLLAWLASAQRLHAPDPAPGADPVLRAAVLHCAGLLDEMGLRLSMLTTCGARTPRPMVLKDRAA</sequence>
<name>A0A1E1F4A8_9SPHN</name>
<dbReference type="EMBL" id="AP017655">
    <property type="protein sequence ID" value="BAV65360.1"/>
    <property type="molecule type" value="Genomic_DNA"/>
</dbReference>
<dbReference type="KEGG" id="sclo:SCLO_1023200"/>